<dbReference type="InterPro" id="IPR047647">
    <property type="entry name" value="ISAs1_transpos"/>
</dbReference>
<evidence type="ECO:0008006" key="3">
    <source>
        <dbReference type="Google" id="ProtNLM"/>
    </source>
</evidence>
<evidence type="ECO:0000313" key="1">
    <source>
        <dbReference type="EMBL" id="ABU73797.1"/>
    </source>
</evidence>
<dbReference type="PANTHER" id="PTHR30298:SF0">
    <property type="entry name" value="PROTEIN YBFL-RELATED"/>
    <property type="match status" value="1"/>
</dbReference>
<accession>A7N4K6</accession>
<dbReference type="NCBIfam" id="NF033564">
    <property type="entry name" value="transpos_ISAs1"/>
    <property type="match status" value="1"/>
</dbReference>
<sequence length="141" mass="16480">MIKPQKVVAYAAKDGIRLDNLMSDGFDEGHGRLVRRRYFAFPLPEELHNHALSGIKSCIAVERIVQEGKGEPKTSHFSYYITNHPASDPKLADYVRQHWEIESYHWLLDVYFNDDRDKKYEENSAENFAQIKRLPLNLVYP</sequence>
<protein>
    <recommendedName>
        <fullName evidence="3">Transposase IS4-like domain-containing protein</fullName>
    </recommendedName>
</protein>
<dbReference type="InterPro" id="IPR051698">
    <property type="entry name" value="Transposase_11-like"/>
</dbReference>
<dbReference type="PANTHER" id="PTHR30298">
    <property type="entry name" value="H REPEAT-ASSOCIATED PREDICTED TRANSPOSASE"/>
    <property type="match status" value="1"/>
</dbReference>
<evidence type="ECO:0000313" key="2">
    <source>
        <dbReference type="Proteomes" id="UP000008152"/>
    </source>
</evidence>
<name>A7N4K6_VIBC1</name>
<dbReference type="AlphaFoldDB" id="A7N4K6"/>
<organism evidence="1 2">
    <name type="scientific">Vibrio campbellii (strain ATCC BAA-1116)</name>
    <dbReference type="NCBI Taxonomy" id="2902295"/>
    <lineage>
        <taxon>Bacteria</taxon>
        <taxon>Pseudomonadati</taxon>
        <taxon>Pseudomonadota</taxon>
        <taxon>Gammaproteobacteria</taxon>
        <taxon>Vibrionales</taxon>
        <taxon>Vibrionaceae</taxon>
        <taxon>Vibrio</taxon>
    </lineage>
</organism>
<dbReference type="Proteomes" id="UP000008152">
    <property type="component" value="Chromosome II"/>
</dbReference>
<proteinExistence type="predicted"/>
<dbReference type="PATRIC" id="fig|338187.36.peg.4773"/>
<gene>
    <name evidence="1" type="ordered locus">VIBHAR_05904</name>
</gene>
<dbReference type="EMBL" id="CP000790">
    <property type="protein sequence ID" value="ABU73797.1"/>
    <property type="molecule type" value="Genomic_DNA"/>
</dbReference>
<dbReference type="KEGG" id="vha:VIBHAR_05904"/>
<reference evidence="1 2" key="1">
    <citation type="submission" date="2007-08" db="EMBL/GenBank/DDBJ databases">
        <authorList>
            <consortium name="The Vibrio harveyi Genome Sequencing Project"/>
            <person name="Bassler B."/>
            <person name="Clifton S.W."/>
            <person name="Fulton L."/>
            <person name="Delehaunty K."/>
            <person name="Fronick C."/>
            <person name="Harrison M."/>
            <person name="Markivic C."/>
            <person name="Fulton R."/>
            <person name="Tin-Wollam A.-M."/>
            <person name="Shah N."/>
            <person name="Pepin K."/>
            <person name="Nash W."/>
            <person name="Thiruvilangam P."/>
            <person name="Bhonagiri V."/>
            <person name="Waters C."/>
            <person name="Tu K.C."/>
            <person name="Irgon J."/>
            <person name="Wilson R.K."/>
        </authorList>
    </citation>
    <scope>NUCLEOTIDE SEQUENCE [LARGE SCALE GENOMIC DNA]</scope>
    <source>
        <strain evidence="2">ATCC BAA-1116 / BB120</strain>
    </source>
</reference>